<keyword evidence="2" id="KW-0812">Transmembrane</keyword>
<dbReference type="AlphaFoldDB" id="A0A9Q0M4E6"/>
<keyword evidence="2" id="KW-1133">Transmembrane helix</keyword>
<evidence type="ECO:0000256" key="1">
    <source>
        <dbReference type="SAM" id="MobiDB-lite"/>
    </source>
</evidence>
<organism evidence="3 4">
    <name type="scientific">Blomia tropicalis</name>
    <name type="common">Mite</name>
    <dbReference type="NCBI Taxonomy" id="40697"/>
    <lineage>
        <taxon>Eukaryota</taxon>
        <taxon>Metazoa</taxon>
        <taxon>Ecdysozoa</taxon>
        <taxon>Arthropoda</taxon>
        <taxon>Chelicerata</taxon>
        <taxon>Arachnida</taxon>
        <taxon>Acari</taxon>
        <taxon>Acariformes</taxon>
        <taxon>Sarcoptiformes</taxon>
        <taxon>Astigmata</taxon>
        <taxon>Glycyphagoidea</taxon>
        <taxon>Echimyopodidae</taxon>
        <taxon>Blomia</taxon>
    </lineage>
</organism>
<gene>
    <name evidence="3" type="ORF">RDWZM_004496</name>
</gene>
<feature type="compositionally biased region" description="Polar residues" evidence="1">
    <location>
        <begin position="107"/>
        <end position="123"/>
    </location>
</feature>
<evidence type="ECO:0000313" key="3">
    <source>
        <dbReference type="EMBL" id="KAJ6218684.1"/>
    </source>
</evidence>
<proteinExistence type="predicted"/>
<evidence type="ECO:0000313" key="4">
    <source>
        <dbReference type="Proteomes" id="UP001142055"/>
    </source>
</evidence>
<dbReference type="EMBL" id="JAPWDV010000002">
    <property type="protein sequence ID" value="KAJ6218684.1"/>
    <property type="molecule type" value="Genomic_DNA"/>
</dbReference>
<sequence length="123" mass="13996">MSNLIFNETTTNTFAPNYNVMIGYVLIGTIFIVFPILLCLCCGCKSSQSYEPELNDEVIRQSKREWVKSPKQDMVLLSVSRQERPRMTNRSNLTNQNRIVTSAGVRSHNSQSKVVRGSSTAYW</sequence>
<keyword evidence="2" id="KW-0472">Membrane</keyword>
<evidence type="ECO:0000256" key="2">
    <source>
        <dbReference type="SAM" id="Phobius"/>
    </source>
</evidence>
<protein>
    <submittedName>
        <fullName evidence="3">Uncharacterized protein</fullName>
    </submittedName>
</protein>
<accession>A0A9Q0M4E6</accession>
<feature type="region of interest" description="Disordered" evidence="1">
    <location>
        <begin position="104"/>
        <end position="123"/>
    </location>
</feature>
<feature type="transmembrane region" description="Helical" evidence="2">
    <location>
        <begin position="20"/>
        <end position="40"/>
    </location>
</feature>
<dbReference type="Proteomes" id="UP001142055">
    <property type="component" value="Chromosome 2"/>
</dbReference>
<reference evidence="3" key="1">
    <citation type="submission" date="2022-12" db="EMBL/GenBank/DDBJ databases">
        <title>Genome assemblies of Blomia tropicalis.</title>
        <authorList>
            <person name="Cui Y."/>
        </authorList>
    </citation>
    <scope>NUCLEOTIDE SEQUENCE</scope>
    <source>
        <tissue evidence="3">Adult mites</tissue>
    </source>
</reference>
<comment type="caution">
    <text evidence="3">The sequence shown here is derived from an EMBL/GenBank/DDBJ whole genome shotgun (WGS) entry which is preliminary data.</text>
</comment>
<name>A0A9Q0M4E6_BLOTA</name>
<keyword evidence="4" id="KW-1185">Reference proteome</keyword>